<protein>
    <recommendedName>
        <fullName evidence="5">AMP-dependent synthetase/ligase domain-containing protein</fullName>
    </recommendedName>
</protein>
<evidence type="ECO:0000256" key="2">
    <source>
        <dbReference type="ARBA" id="ARBA00022598"/>
    </source>
</evidence>
<dbReference type="PANTHER" id="PTHR42921:SF1">
    <property type="entry name" value="ACETOACETYL-COA SYNTHETASE"/>
    <property type="match status" value="1"/>
</dbReference>
<proteinExistence type="inferred from homology"/>
<comment type="caution">
    <text evidence="6">The sequence shown here is derived from an EMBL/GenBank/DDBJ whole genome shotgun (WGS) entry which is preliminary data.</text>
</comment>
<gene>
    <name evidence="6" type="ORF">A1Q1_07047</name>
</gene>
<dbReference type="EMBL" id="ALBS01000048">
    <property type="protein sequence ID" value="EJT51635.1"/>
    <property type="molecule type" value="Genomic_DNA"/>
</dbReference>
<dbReference type="AlphaFoldDB" id="J4UIU8"/>
<evidence type="ECO:0000256" key="3">
    <source>
        <dbReference type="ARBA" id="ARBA00022741"/>
    </source>
</evidence>
<accession>J4UIU8</accession>
<evidence type="ECO:0000256" key="4">
    <source>
        <dbReference type="ARBA" id="ARBA00022840"/>
    </source>
</evidence>
<dbReference type="Gene3D" id="3.30.300.30">
    <property type="match status" value="1"/>
</dbReference>
<dbReference type="KEGG" id="tasa:A1Q1_07047"/>
<evidence type="ECO:0000313" key="6">
    <source>
        <dbReference type="EMBL" id="EJT51635.1"/>
    </source>
</evidence>
<dbReference type="InterPro" id="IPR020845">
    <property type="entry name" value="AMP-binding_CS"/>
</dbReference>
<organism evidence="6 7">
    <name type="scientific">Trichosporon asahii var. asahii (strain ATCC 90039 / CBS 2479 / JCM 2466 / KCTC 7840 / NBRC 103889/ NCYC 2677 / UAMH 7654)</name>
    <name type="common">Yeast</name>
    <dbReference type="NCBI Taxonomy" id="1186058"/>
    <lineage>
        <taxon>Eukaryota</taxon>
        <taxon>Fungi</taxon>
        <taxon>Dikarya</taxon>
        <taxon>Basidiomycota</taxon>
        <taxon>Agaricomycotina</taxon>
        <taxon>Tremellomycetes</taxon>
        <taxon>Trichosporonales</taxon>
        <taxon>Trichosporonaceae</taxon>
        <taxon>Trichosporon</taxon>
    </lineage>
</organism>
<keyword evidence="4" id="KW-0067">ATP-binding</keyword>
<evidence type="ECO:0000256" key="1">
    <source>
        <dbReference type="ARBA" id="ARBA00006432"/>
    </source>
</evidence>
<dbReference type="InterPro" id="IPR005914">
    <property type="entry name" value="Acac_CoA_synth"/>
</dbReference>
<dbReference type="PROSITE" id="PS00455">
    <property type="entry name" value="AMP_BINDING"/>
    <property type="match status" value="1"/>
</dbReference>
<dbReference type="NCBIfam" id="TIGR01217">
    <property type="entry name" value="ac_ac_CoA_syn"/>
    <property type="match status" value="1"/>
</dbReference>
<feature type="domain" description="AMP-dependent synthetase/ligase" evidence="5">
    <location>
        <begin position="119"/>
        <end position="464"/>
    </location>
</feature>
<evidence type="ECO:0000259" key="5">
    <source>
        <dbReference type="Pfam" id="PF00501"/>
    </source>
</evidence>
<dbReference type="SUPFAM" id="SSF56801">
    <property type="entry name" value="Acetyl-CoA synthetase-like"/>
    <property type="match status" value="1"/>
</dbReference>
<dbReference type="Pfam" id="PF00501">
    <property type="entry name" value="AMP-binding"/>
    <property type="match status" value="1"/>
</dbReference>
<dbReference type="GeneID" id="25990559"/>
<dbReference type="HOGENOM" id="CLU_000022_3_3_1"/>
<dbReference type="GO" id="GO:0030729">
    <property type="term" value="F:acetoacetate-CoA ligase activity"/>
    <property type="evidence" value="ECO:0007669"/>
    <property type="project" value="InterPro"/>
</dbReference>
<dbReference type="Gene3D" id="3.40.50.12780">
    <property type="entry name" value="N-terminal domain of ligase-like"/>
    <property type="match status" value="1"/>
</dbReference>
<keyword evidence="3" id="KW-0547">Nucleotide-binding</keyword>
<dbReference type="GO" id="GO:0005524">
    <property type="term" value="F:ATP binding"/>
    <property type="evidence" value="ECO:0007669"/>
    <property type="project" value="UniProtKB-KW"/>
</dbReference>
<keyword evidence="2" id="KW-0436">Ligase</keyword>
<evidence type="ECO:0000313" key="7">
    <source>
        <dbReference type="Proteomes" id="UP000002748"/>
    </source>
</evidence>
<dbReference type="Proteomes" id="UP000002748">
    <property type="component" value="Unassembled WGS sequence"/>
</dbReference>
<dbReference type="PANTHER" id="PTHR42921">
    <property type="entry name" value="ACETOACETYL-COA SYNTHETASE"/>
    <property type="match status" value="1"/>
</dbReference>
<dbReference type="GO" id="GO:0006629">
    <property type="term" value="P:lipid metabolic process"/>
    <property type="evidence" value="ECO:0007669"/>
    <property type="project" value="InterPro"/>
</dbReference>
<dbReference type="OrthoDB" id="10253869at2759"/>
<name>J4UIU8_TRIAS</name>
<dbReference type="InterPro" id="IPR042099">
    <property type="entry name" value="ANL_N_sf"/>
</dbReference>
<dbReference type="InterPro" id="IPR045851">
    <property type="entry name" value="AMP-bd_C_sf"/>
</dbReference>
<sequence>MATDPELLWQPAHPEKAQASLFRDHINKKYNLNLGSYEELWKWSCNNRGDYWSEVWDWEGVVGDKGAAPPSVHGVPCANNNNIRERTTDAQYVDEKALPVDNPKWFPNAKLNWAENQLRHVKEHPDDVAIIDTTEHCPGHEPAARRVTQKELYDLVSKVQQAMKAAGVQKGHRVAYWGVSVKTNNRSLGAIFSSAAADFGVDGVIERLEQIKPHVLLVSNGCVYNAKSHALLPLLPKLLGSLTHPPKTTVLINHLPDELNSQANIADFIDGGNDGWTSLVRWDDWVGQYKPQEISFERIGFNEPIWILFSSGTTGKPKAIVHRQGGMLIDSLREHHIQGDITRGSVFFYYTTPGWMMWQYLISGLGTGATVLLYDGSPLKDPGSLWRMVDEYGITQFGTSAKYIEQLSKHYPDVGAKHDLSTLRQIMSTGSPLPPHLFDYVYENIKKDVLLGSVSGGTDICSVFAGRCTALPVYRGEIQARMLGFALDSTAAVEHGEGELMVRQAFPIEPVGFWPLPAASLPDGDLIAPADCDAAAQRFKDSYFRDDGLWYHGDFVQITRSRSGNGGGLVFLGRSDGVLNPGGIRFGPTDIYSVLENPAFAAKGVEETLVVGLLVDGGADEKVILFVKMHEGKTLDDELVKLIKTSIRAARSARHVPAKILQVSDIPMTLTGKKIEVPIRKVINGAPTSSINPATLRNPECLEEYAKLGYEMRKEEGMLDHKDGTLN</sequence>
<dbReference type="RefSeq" id="XP_014182771.1">
    <property type="nucleotide sequence ID" value="XM_014327296.1"/>
</dbReference>
<dbReference type="InterPro" id="IPR000873">
    <property type="entry name" value="AMP-dep_synth/lig_dom"/>
</dbReference>
<dbReference type="VEuPathDB" id="FungiDB:A1Q1_07047"/>
<reference evidence="6 7" key="1">
    <citation type="journal article" date="2012" name="Eukaryot. Cell">
        <title>Draft genome sequence of CBS 2479, the standard type strain of Trichosporon asahii.</title>
        <authorList>
            <person name="Yang R.Y."/>
            <person name="Li H.T."/>
            <person name="Zhu H."/>
            <person name="Zhou G.P."/>
            <person name="Wang M."/>
            <person name="Wang L."/>
        </authorList>
    </citation>
    <scope>NUCLEOTIDE SEQUENCE [LARGE SCALE GENOMIC DNA]</scope>
    <source>
        <strain evidence="7">ATCC 90039 / CBS 2479 / JCM 2466 / KCTC 7840 / NCYC 2677 / UAMH 7654</strain>
    </source>
</reference>
<comment type="similarity">
    <text evidence="1">Belongs to the ATP-dependent AMP-binding enzyme family.</text>
</comment>